<dbReference type="Pfam" id="PF07589">
    <property type="entry name" value="PEP-CTERM"/>
    <property type="match status" value="1"/>
</dbReference>
<dbReference type="KEGG" id="fmr:Fuma_00921"/>
<proteinExistence type="predicted"/>
<feature type="domain" description="Ice-binding protein C-terminal" evidence="2">
    <location>
        <begin position="230"/>
        <end position="252"/>
    </location>
</feature>
<name>A0A1P8WBD1_9PLAN</name>
<dbReference type="AlphaFoldDB" id="A0A1P8WBD1"/>
<reference evidence="3 4" key="1">
    <citation type="journal article" date="2016" name="Front. Microbiol.">
        <title>Fuerstia marisgermanicae gen. nov., sp. nov., an Unusual Member of the Phylum Planctomycetes from the German Wadden Sea.</title>
        <authorList>
            <person name="Kohn T."/>
            <person name="Heuer A."/>
            <person name="Jogler M."/>
            <person name="Vollmers J."/>
            <person name="Boedeker C."/>
            <person name="Bunk B."/>
            <person name="Rast P."/>
            <person name="Borchert D."/>
            <person name="Glockner I."/>
            <person name="Freese H.M."/>
            <person name="Klenk H.P."/>
            <person name="Overmann J."/>
            <person name="Kaster A.K."/>
            <person name="Rohde M."/>
            <person name="Wiegand S."/>
            <person name="Jogler C."/>
        </authorList>
    </citation>
    <scope>NUCLEOTIDE SEQUENCE [LARGE SCALE GENOMIC DNA]</scope>
    <source>
        <strain evidence="3 4">NH11</strain>
    </source>
</reference>
<dbReference type="NCBIfam" id="TIGR02595">
    <property type="entry name" value="PEP_CTERM"/>
    <property type="match status" value="1"/>
</dbReference>
<sequence length="261" mass="28258" precursor="true">MYSTLRSAAGAAVTASFLLASSHLHADIIWNASSGQTPTGTDPLWLQVDDEDDFDPVIGSSGGINHMTLQTDSEGMPTNTSRMYFQRLPATLPLEAGRDLVVEFEMQLVSGTSFLPASRAPATVAINVAAGAAMYLNFTETGIAFQQSQTSFFDQAAINTSDFHQYRLEIDHEAGAGGDVLLYQDGILVQTSSLRNQPSFFGTQPRVWFGEGTNAAFGESNWRSFSVTAAVPEPSSYALLAGATIVFGWRRRKRLSSRSLR</sequence>
<evidence type="ECO:0000313" key="4">
    <source>
        <dbReference type="Proteomes" id="UP000187735"/>
    </source>
</evidence>
<organism evidence="3 4">
    <name type="scientific">Fuerstiella marisgermanici</name>
    <dbReference type="NCBI Taxonomy" id="1891926"/>
    <lineage>
        <taxon>Bacteria</taxon>
        <taxon>Pseudomonadati</taxon>
        <taxon>Planctomycetota</taxon>
        <taxon>Planctomycetia</taxon>
        <taxon>Planctomycetales</taxon>
        <taxon>Planctomycetaceae</taxon>
        <taxon>Fuerstiella</taxon>
    </lineage>
</organism>
<keyword evidence="1" id="KW-0732">Signal</keyword>
<keyword evidence="4" id="KW-1185">Reference proteome</keyword>
<dbReference type="EMBL" id="CP017641">
    <property type="protein sequence ID" value="APZ91333.1"/>
    <property type="molecule type" value="Genomic_DNA"/>
</dbReference>
<feature type="signal peptide" evidence="1">
    <location>
        <begin position="1"/>
        <end position="26"/>
    </location>
</feature>
<dbReference type="InterPro" id="IPR013424">
    <property type="entry name" value="Ice-binding_C"/>
</dbReference>
<gene>
    <name evidence="3" type="ORF">Fuma_00921</name>
</gene>
<evidence type="ECO:0000313" key="3">
    <source>
        <dbReference type="EMBL" id="APZ91333.1"/>
    </source>
</evidence>
<dbReference type="OrthoDB" id="9813168at2"/>
<protein>
    <submittedName>
        <fullName evidence="3">PEP-CTERM motif</fullName>
    </submittedName>
</protein>
<evidence type="ECO:0000259" key="2">
    <source>
        <dbReference type="Pfam" id="PF07589"/>
    </source>
</evidence>
<dbReference type="Gene3D" id="2.60.120.200">
    <property type="match status" value="1"/>
</dbReference>
<dbReference type="RefSeq" id="WP_077023109.1">
    <property type="nucleotide sequence ID" value="NZ_CP017641.1"/>
</dbReference>
<accession>A0A1P8WBD1</accession>
<feature type="chain" id="PRO_5012003882" evidence="1">
    <location>
        <begin position="27"/>
        <end position="261"/>
    </location>
</feature>
<dbReference type="Proteomes" id="UP000187735">
    <property type="component" value="Chromosome"/>
</dbReference>
<evidence type="ECO:0000256" key="1">
    <source>
        <dbReference type="SAM" id="SignalP"/>
    </source>
</evidence>